<dbReference type="EMBL" id="KB446560">
    <property type="protein sequence ID" value="EME80970.1"/>
    <property type="molecule type" value="Genomic_DNA"/>
</dbReference>
<sequence>MYRSLTSGAGRGGAGRGGAGRLQESLAYGNYSDASALHPHRQLLPQSPCRSTEALPHGTGLSDATDWIAQDLLQSMLNLSPATDFLSIASSSAKRYLAIYDDVYKSPLERHRKPDTPSPNLNDLVGEYIMENLDKATVEVSFDPVNKGGLLMMICRQDDQVWKLWHYHDDVFCFLPDSYDACLKQGYAAASAEYFLVPFTRDQNGAINGLRDDVMMIRDASNRRRKLFRIPSLYYLDGSSRRFAFRTHFPFSIAHALVQQTGETMIPDFGWHKESKERVGYIANRTQHKMSDHIKWHWRISELQFDTLVRQGGTNM</sequence>
<name>M2YT95_PSEFD</name>
<proteinExistence type="predicted"/>
<protein>
    <submittedName>
        <fullName evidence="1">Uncharacterized protein</fullName>
    </submittedName>
</protein>
<gene>
    <name evidence="1" type="ORF">MYCFIDRAFT_176317</name>
</gene>
<dbReference type="KEGG" id="pfj:MYCFIDRAFT_176317"/>
<evidence type="ECO:0000313" key="2">
    <source>
        <dbReference type="Proteomes" id="UP000016932"/>
    </source>
</evidence>
<dbReference type="OrthoDB" id="5946976at2759"/>
<organism evidence="1 2">
    <name type="scientific">Pseudocercospora fijiensis (strain CIRAD86)</name>
    <name type="common">Black leaf streak disease fungus</name>
    <name type="synonym">Mycosphaerella fijiensis</name>
    <dbReference type="NCBI Taxonomy" id="383855"/>
    <lineage>
        <taxon>Eukaryota</taxon>
        <taxon>Fungi</taxon>
        <taxon>Dikarya</taxon>
        <taxon>Ascomycota</taxon>
        <taxon>Pezizomycotina</taxon>
        <taxon>Dothideomycetes</taxon>
        <taxon>Dothideomycetidae</taxon>
        <taxon>Mycosphaerellales</taxon>
        <taxon>Mycosphaerellaceae</taxon>
        <taxon>Pseudocercospora</taxon>
    </lineage>
</organism>
<reference evidence="1 2" key="1">
    <citation type="journal article" date="2012" name="PLoS Pathog.">
        <title>Diverse lifestyles and strategies of plant pathogenesis encoded in the genomes of eighteen Dothideomycetes fungi.</title>
        <authorList>
            <person name="Ohm R.A."/>
            <person name="Feau N."/>
            <person name="Henrissat B."/>
            <person name="Schoch C.L."/>
            <person name="Horwitz B.A."/>
            <person name="Barry K.W."/>
            <person name="Condon B.J."/>
            <person name="Copeland A.C."/>
            <person name="Dhillon B."/>
            <person name="Glaser F."/>
            <person name="Hesse C.N."/>
            <person name="Kosti I."/>
            <person name="LaButti K."/>
            <person name="Lindquist E.A."/>
            <person name="Lucas S."/>
            <person name="Salamov A.A."/>
            <person name="Bradshaw R.E."/>
            <person name="Ciuffetti L."/>
            <person name="Hamelin R.C."/>
            <person name="Kema G.H.J."/>
            <person name="Lawrence C."/>
            <person name="Scott J.A."/>
            <person name="Spatafora J.W."/>
            <person name="Turgeon B.G."/>
            <person name="de Wit P.J.G.M."/>
            <person name="Zhong S."/>
            <person name="Goodwin S.B."/>
            <person name="Grigoriev I.V."/>
        </authorList>
    </citation>
    <scope>NUCLEOTIDE SEQUENCE [LARGE SCALE GENOMIC DNA]</scope>
    <source>
        <strain evidence="1 2">CIRAD86</strain>
    </source>
</reference>
<evidence type="ECO:0000313" key="1">
    <source>
        <dbReference type="EMBL" id="EME80970.1"/>
    </source>
</evidence>
<dbReference type="GeneID" id="19333536"/>
<dbReference type="RefSeq" id="XP_007928302.1">
    <property type="nucleotide sequence ID" value="XM_007930111.1"/>
</dbReference>
<dbReference type="Proteomes" id="UP000016932">
    <property type="component" value="Unassembled WGS sequence"/>
</dbReference>
<accession>M2YT95</accession>
<dbReference type="VEuPathDB" id="FungiDB:MYCFIDRAFT_176317"/>
<dbReference type="AlphaFoldDB" id="M2YT95"/>
<keyword evidence="2" id="KW-1185">Reference proteome</keyword>
<dbReference type="HOGENOM" id="CLU_880353_0_0_1"/>